<dbReference type="GO" id="GO:0000166">
    <property type="term" value="F:nucleotide binding"/>
    <property type="evidence" value="ECO:0007669"/>
    <property type="project" value="InterPro"/>
</dbReference>
<evidence type="ECO:0000256" key="2">
    <source>
        <dbReference type="ARBA" id="ARBA00022679"/>
    </source>
</evidence>
<dbReference type="GO" id="GO:0016035">
    <property type="term" value="C:zeta DNA polymerase complex"/>
    <property type="evidence" value="ECO:0007669"/>
    <property type="project" value="InterPro"/>
</dbReference>
<dbReference type="InterPro" id="IPR023211">
    <property type="entry name" value="DNA_pol_palm_dom_sf"/>
</dbReference>
<keyword evidence="4" id="KW-0239">DNA-directed DNA polymerase</keyword>
<sequence>MVKRAMKQVGSALHRTLNARQFGLKLIANVTYGYTSASFSGRMPNVHLADAIVQTGRETLQRTIAHVNQHPSWGARVIYGDTDSLFVLLEGQSRQQAFITGRQIAAEAFITGRQIAAEAFITGRQIAAEVTAANPHPMELEMEKVYHPCVLCTKKRYMGYLYVGYMYEHEHASPRLDAKGIETIRRDGCAAERKIVEKALRLLFTSGDISAVKAYVLRQCDKLQCGRASLLDLVFANEVRLGTYKSDRVRLGTYKSEESAPPGAQVARHRQQIDPNDKAQTGERIPFIVESARLRDSAQRPEVLLFPPHGVPDAARWQAPRPDASYYILNRILPALGRIFSLIGVDVFIWYTRKAPMAIPACKYKQEMRRSRRAPLDRALPAAVAQRARHGATIVGYFESSHCILCDKPCPALLCAECADDRLTSTVALTTRRNLLEARVHALVAHCLRCSAARVGPIECRNLDCPHLYSRLKLQRQYTTAVDHLGSLARRAGRGDKGDEDDDELAW</sequence>
<dbReference type="Pfam" id="PF00136">
    <property type="entry name" value="DNA_pol_B"/>
    <property type="match status" value="2"/>
</dbReference>
<dbReference type="EC" id="2.7.7.7" evidence="1"/>
<dbReference type="Proteomes" id="UP000037460">
    <property type="component" value="Unassembled WGS sequence"/>
</dbReference>
<dbReference type="GO" id="GO:0042276">
    <property type="term" value="P:error-prone translesion synthesis"/>
    <property type="evidence" value="ECO:0007669"/>
    <property type="project" value="TreeGrafter"/>
</dbReference>
<evidence type="ECO:0000313" key="9">
    <source>
        <dbReference type="Proteomes" id="UP000037460"/>
    </source>
</evidence>
<dbReference type="Gene3D" id="1.10.287.690">
    <property type="entry name" value="Helix hairpin bin"/>
    <property type="match status" value="1"/>
</dbReference>
<evidence type="ECO:0000256" key="5">
    <source>
        <dbReference type="ARBA" id="ARBA00049244"/>
    </source>
</evidence>
<keyword evidence="3" id="KW-0548">Nucleotidyltransferase</keyword>
<dbReference type="Gene3D" id="1.10.132.60">
    <property type="entry name" value="DNA polymerase family B, C-terminal domain"/>
    <property type="match status" value="1"/>
</dbReference>
<dbReference type="PANTHER" id="PTHR45812">
    <property type="entry name" value="DNA POLYMERASE ZETA CATALYTIC SUBUNIT"/>
    <property type="match status" value="1"/>
</dbReference>
<dbReference type="InterPro" id="IPR017964">
    <property type="entry name" value="DNA-dir_DNA_pol_B_CS"/>
</dbReference>
<feature type="domain" description="C4-type zinc-finger of DNA polymerase delta" evidence="7">
    <location>
        <begin position="403"/>
        <end position="471"/>
    </location>
</feature>
<evidence type="ECO:0000256" key="3">
    <source>
        <dbReference type="ARBA" id="ARBA00022695"/>
    </source>
</evidence>
<protein>
    <recommendedName>
        <fullName evidence="1">DNA-directed DNA polymerase</fullName>
        <ecNumber evidence="1">2.7.7.7</ecNumber>
    </recommendedName>
</protein>
<dbReference type="InterPro" id="IPR030559">
    <property type="entry name" value="PolZ_Rev3"/>
</dbReference>
<dbReference type="AlphaFoldDB" id="A0A0M0JYV5"/>
<comment type="catalytic activity">
    <reaction evidence="5">
        <text>DNA(n) + a 2'-deoxyribonucleoside 5'-triphosphate = DNA(n+1) + diphosphate</text>
        <dbReference type="Rhea" id="RHEA:22508"/>
        <dbReference type="Rhea" id="RHEA-COMP:17339"/>
        <dbReference type="Rhea" id="RHEA-COMP:17340"/>
        <dbReference type="ChEBI" id="CHEBI:33019"/>
        <dbReference type="ChEBI" id="CHEBI:61560"/>
        <dbReference type="ChEBI" id="CHEBI:173112"/>
        <dbReference type="EC" id="2.7.7.7"/>
    </reaction>
</comment>
<keyword evidence="9" id="KW-1185">Reference proteome</keyword>
<dbReference type="PROSITE" id="PS00116">
    <property type="entry name" value="DNA_POLYMERASE_B"/>
    <property type="match status" value="1"/>
</dbReference>
<dbReference type="PANTHER" id="PTHR45812:SF1">
    <property type="entry name" value="DNA POLYMERASE ZETA CATALYTIC SUBUNIT"/>
    <property type="match status" value="1"/>
</dbReference>
<dbReference type="SUPFAM" id="SSF56672">
    <property type="entry name" value="DNA/RNA polymerases"/>
    <property type="match status" value="1"/>
</dbReference>
<evidence type="ECO:0000259" key="6">
    <source>
        <dbReference type="Pfam" id="PF00136"/>
    </source>
</evidence>
<evidence type="ECO:0000259" key="7">
    <source>
        <dbReference type="Pfam" id="PF14260"/>
    </source>
</evidence>
<dbReference type="Pfam" id="PF14260">
    <property type="entry name" value="zf-C4pol"/>
    <property type="match status" value="1"/>
</dbReference>
<organism evidence="8 9">
    <name type="scientific">Chrysochromulina tobinii</name>
    <dbReference type="NCBI Taxonomy" id="1460289"/>
    <lineage>
        <taxon>Eukaryota</taxon>
        <taxon>Haptista</taxon>
        <taxon>Haptophyta</taxon>
        <taxon>Prymnesiophyceae</taxon>
        <taxon>Prymnesiales</taxon>
        <taxon>Chrysochromulinaceae</taxon>
        <taxon>Chrysochromulina</taxon>
    </lineage>
</organism>
<evidence type="ECO:0000313" key="8">
    <source>
        <dbReference type="EMBL" id="KOO31477.1"/>
    </source>
</evidence>
<evidence type="ECO:0000256" key="4">
    <source>
        <dbReference type="ARBA" id="ARBA00022932"/>
    </source>
</evidence>
<dbReference type="GO" id="GO:0000724">
    <property type="term" value="P:double-strand break repair via homologous recombination"/>
    <property type="evidence" value="ECO:0007669"/>
    <property type="project" value="TreeGrafter"/>
</dbReference>
<evidence type="ECO:0000256" key="1">
    <source>
        <dbReference type="ARBA" id="ARBA00012417"/>
    </source>
</evidence>
<name>A0A0M0JYV5_9EUKA</name>
<accession>A0A0M0JYV5</accession>
<dbReference type="GO" id="GO:0003677">
    <property type="term" value="F:DNA binding"/>
    <property type="evidence" value="ECO:0007669"/>
    <property type="project" value="InterPro"/>
</dbReference>
<dbReference type="Gene3D" id="3.90.1600.10">
    <property type="entry name" value="Palm domain of DNA polymerase"/>
    <property type="match status" value="1"/>
</dbReference>
<dbReference type="InterPro" id="IPR006134">
    <property type="entry name" value="DNA-dir_DNA_pol_B_multi_dom"/>
</dbReference>
<keyword evidence="2" id="KW-0808">Transferase</keyword>
<dbReference type="OrthoDB" id="2414538at2759"/>
<dbReference type="EMBL" id="JWZX01002007">
    <property type="protein sequence ID" value="KOO31477.1"/>
    <property type="molecule type" value="Genomic_DNA"/>
</dbReference>
<dbReference type="GO" id="GO:0005634">
    <property type="term" value="C:nucleus"/>
    <property type="evidence" value="ECO:0007669"/>
    <property type="project" value="TreeGrafter"/>
</dbReference>
<dbReference type="InterPro" id="IPR043502">
    <property type="entry name" value="DNA/RNA_pol_sf"/>
</dbReference>
<feature type="domain" description="DNA-directed DNA polymerase family B multifunctional" evidence="6">
    <location>
        <begin position="116"/>
        <end position="340"/>
    </location>
</feature>
<proteinExistence type="predicted"/>
<dbReference type="GO" id="GO:0003887">
    <property type="term" value="F:DNA-directed DNA polymerase activity"/>
    <property type="evidence" value="ECO:0007669"/>
    <property type="project" value="UniProtKB-KW"/>
</dbReference>
<dbReference type="InterPro" id="IPR042087">
    <property type="entry name" value="DNA_pol_B_thumb"/>
</dbReference>
<reference evidence="9" key="1">
    <citation type="journal article" date="2015" name="PLoS Genet.">
        <title>Genome Sequence and Transcriptome Analyses of Chrysochromulina tobin: Metabolic Tools for Enhanced Algal Fitness in the Prominent Order Prymnesiales (Haptophyceae).</title>
        <authorList>
            <person name="Hovde B.T."/>
            <person name="Deodato C.R."/>
            <person name="Hunsperger H.M."/>
            <person name="Ryken S.A."/>
            <person name="Yost W."/>
            <person name="Jha R.K."/>
            <person name="Patterson J."/>
            <person name="Monnat R.J. Jr."/>
            <person name="Barlow S.B."/>
            <person name="Starkenburg S.R."/>
            <person name="Cattolico R.A."/>
        </authorList>
    </citation>
    <scope>NUCLEOTIDE SEQUENCE</scope>
    <source>
        <strain evidence="9">CCMP291</strain>
    </source>
</reference>
<feature type="domain" description="DNA-directed DNA polymerase family B multifunctional" evidence="6">
    <location>
        <begin position="2"/>
        <end position="106"/>
    </location>
</feature>
<gene>
    <name evidence="8" type="ORF">Ctob_013558</name>
</gene>
<comment type="caution">
    <text evidence="8">The sequence shown here is derived from an EMBL/GenBank/DDBJ whole genome shotgun (WGS) entry which is preliminary data.</text>
</comment>
<dbReference type="InterPro" id="IPR025687">
    <property type="entry name" value="Znf-C4pol"/>
</dbReference>